<feature type="non-terminal residue" evidence="1">
    <location>
        <position position="1"/>
    </location>
</feature>
<accession>A0AA40ELK7</accession>
<dbReference type="Proteomes" id="UP001172155">
    <property type="component" value="Unassembled WGS sequence"/>
</dbReference>
<evidence type="ECO:0000313" key="1">
    <source>
        <dbReference type="EMBL" id="KAK0741580.1"/>
    </source>
</evidence>
<sequence>RVYKLRREVLGEKHPDSLQAMHDLAITWISRGRRDAAITLLDEYLRLRRTILGPSHPFTKQSAQILNSWKTG</sequence>
<dbReference type="InterPro" id="IPR011990">
    <property type="entry name" value="TPR-like_helical_dom_sf"/>
</dbReference>
<organism evidence="1 2">
    <name type="scientific">Schizothecium vesticola</name>
    <dbReference type="NCBI Taxonomy" id="314040"/>
    <lineage>
        <taxon>Eukaryota</taxon>
        <taxon>Fungi</taxon>
        <taxon>Dikarya</taxon>
        <taxon>Ascomycota</taxon>
        <taxon>Pezizomycotina</taxon>
        <taxon>Sordariomycetes</taxon>
        <taxon>Sordariomycetidae</taxon>
        <taxon>Sordariales</taxon>
        <taxon>Schizotheciaceae</taxon>
        <taxon>Schizothecium</taxon>
    </lineage>
</organism>
<dbReference type="EMBL" id="JAUKUD010000006">
    <property type="protein sequence ID" value="KAK0741580.1"/>
    <property type="molecule type" value="Genomic_DNA"/>
</dbReference>
<gene>
    <name evidence="1" type="ORF">B0T18DRAFT_332983</name>
</gene>
<name>A0AA40ELK7_9PEZI</name>
<dbReference type="AlphaFoldDB" id="A0AA40ELK7"/>
<dbReference type="Gene3D" id="1.25.40.10">
    <property type="entry name" value="Tetratricopeptide repeat domain"/>
    <property type="match status" value="1"/>
</dbReference>
<reference evidence="1" key="1">
    <citation type="submission" date="2023-06" db="EMBL/GenBank/DDBJ databases">
        <title>Genome-scale phylogeny and comparative genomics of the fungal order Sordariales.</title>
        <authorList>
            <consortium name="Lawrence Berkeley National Laboratory"/>
            <person name="Hensen N."/>
            <person name="Bonometti L."/>
            <person name="Westerberg I."/>
            <person name="Brannstrom I.O."/>
            <person name="Guillou S."/>
            <person name="Cros-Aarteil S."/>
            <person name="Calhoun S."/>
            <person name="Haridas S."/>
            <person name="Kuo A."/>
            <person name="Mondo S."/>
            <person name="Pangilinan J."/>
            <person name="Riley R."/>
            <person name="LaButti K."/>
            <person name="Andreopoulos B."/>
            <person name="Lipzen A."/>
            <person name="Chen C."/>
            <person name="Yanf M."/>
            <person name="Daum C."/>
            <person name="Ng V."/>
            <person name="Clum A."/>
            <person name="Steindorff A."/>
            <person name="Ohm R."/>
            <person name="Martin F."/>
            <person name="Silar P."/>
            <person name="Natvig D."/>
            <person name="Lalanne C."/>
            <person name="Gautier V."/>
            <person name="Ament-velasquez S.L."/>
            <person name="Kruys A."/>
            <person name="Hutchinson M.I."/>
            <person name="Powell A.J."/>
            <person name="Barry K."/>
            <person name="Miller A.N."/>
            <person name="Grigoriev I.V."/>
            <person name="Debuchy R."/>
            <person name="Gladieux P."/>
            <person name="Thoren M.H."/>
            <person name="Johannesson H."/>
        </authorList>
    </citation>
    <scope>NUCLEOTIDE SEQUENCE</scope>
    <source>
        <strain evidence="1">SMH3187-1</strain>
    </source>
</reference>
<dbReference type="SUPFAM" id="SSF48452">
    <property type="entry name" value="TPR-like"/>
    <property type="match status" value="1"/>
</dbReference>
<evidence type="ECO:0000313" key="2">
    <source>
        <dbReference type="Proteomes" id="UP001172155"/>
    </source>
</evidence>
<keyword evidence="2" id="KW-1185">Reference proteome</keyword>
<dbReference type="Pfam" id="PF13374">
    <property type="entry name" value="TPR_10"/>
    <property type="match status" value="1"/>
</dbReference>
<evidence type="ECO:0008006" key="3">
    <source>
        <dbReference type="Google" id="ProtNLM"/>
    </source>
</evidence>
<proteinExistence type="predicted"/>
<protein>
    <recommendedName>
        <fullName evidence="3">Kinesin light chain</fullName>
    </recommendedName>
</protein>
<comment type="caution">
    <text evidence="1">The sequence shown here is derived from an EMBL/GenBank/DDBJ whole genome shotgun (WGS) entry which is preliminary data.</text>
</comment>